<reference evidence="4 5" key="1">
    <citation type="submission" date="2018-05" db="EMBL/GenBank/DDBJ databases">
        <title>Evolution of GPA BGCs.</title>
        <authorList>
            <person name="Waglechner N."/>
            <person name="Wright G.D."/>
        </authorList>
    </citation>
    <scope>NUCLEOTIDE SEQUENCE [LARGE SCALE GENOMIC DNA]</scope>
    <source>
        <strain evidence="4 5">A82846</strain>
    </source>
</reference>
<dbReference type="AlphaFoldDB" id="A0A428Z9R8"/>
<dbReference type="EMBL" id="QHKI01000015">
    <property type="protein sequence ID" value="RSM84728.1"/>
    <property type="molecule type" value="Genomic_DNA"/>
</dbReference>
<evidence type="ECO:0000256" key="1">
    <source>
        <dbReference type="ARBA" id="ARBA00022603"/>
    </source>
</evidence>
<dbReference type="Proteomes" id="UP000287547">
    <property type="component" value="Unassembled WGS sequence"/>
</dbReference>
<gene>
    <name evidence="4" type="ORF">DMH04_19800</name>
</gene>
<evidence type="ECO:0000256" key="2">
    <source>
        <dbReference type="ARBA" id="ARBA00022679"/>
    </source>
</evidence>
<keyword evidence="2 4" id="KW-0808">Transferase</keyword>
<comment type="caution">
    <text evidence="4">The sequence shown here is derived from an EMBL/GenBank/DDBJ whole genome shotgun (WGS) entry which is preliminary data.</text>
</comment>
<sequence>MLPVAPGEFVQPGNADFPWDKFDPVDYLDHNYTTMRDDDRQVLTFVRDFFVRISPALIDRPMRGIDVGTGPNLYPALAMLPFCAEVTLYEFSKSNVDWLATQHAANWPSWTTIWSDFWRVLCEESLYAGLDRADMGSELSSRTKVTWGNVFELDSERDGYYDIGTMFFGPESLSPQRSEFHSAIDRLLSVLRPEAPFAIGLMEHSAGYDVADNRFPATDIELSDVTDYLEGRASGLSSERVDPGDVPIRDGYTGMMVVCGLVAR</sequence>
<dbReference type="PANTHER" id="PTHR10867">
    <property type="entry name" value="NNMT/PNMT/TEMT FAMILY MEMBER"/>
    <property type="match status" value="1"/>
</dbReference>
<evidence type="ECO:0000256" key="3">
    <source>
        <dbReference type="ARBA" id="ARBA00022691"/>
    </source>
</evidence>
<accession>A0A428Z9R8</accession>
<evidence type="ECO:0000313" key="4">
    <source>
        <dbReference type="EMBL" id="RSM84728.1"/>
    </source>
</evidence>
<protein>
    <submittedName>
        <fullName evidence="4">Methyltransferase</fullName>
    </submittedName>
</protein>
<dbReference type="PANTHER" id="PTHR10867:SF17">
    <property type="entry name" value="NICOTINAMIDE N-METHYLTRANSFERASE"/>
    <property type="match status" value="1"/>
</dbReference>
<dbReference type="InterPro" id="IPR000940">
    <property type="entry name" value="NNMT_TEMT_trans"/>
</dbReference>
<evidence type="ECO:0000313" key="5">
    <source>
        <dbReference type="Proteomes" id="UP000287547"/>
    </source>
</evidence>
<dbReference type="PROSITE" id="PS51681">
    <property type="entry name" value="SAM_MT_NNMT_PNMT_TEMT"/>
    <property type="match status" value="1"/>
</dbReference>
<keyword evidence="1 4" id="KW-0489">Methyltransferase</keyword>
<dbReference type="Pfam" id="PF01234">
    <property type="entry name" value="NNMT_PNMT_TEMT"/>
    <property type="match status" value="1"/>
</dbReference>
<dbReference type="Gene3D" id="3.40.50.150">
    <property type="entry name" value="Vaccinia Virus protein VP39"/>
    <property type="match status" value="1"/>
</dbReference>
<proteinExistence type="predicted"/>
<dbReference type="GO" id="GO:0008168">
    <property type="term" value="F:methyltransferase activity"/>
    <property type="evidence" value="ECO:0007669"/>
    <property type="project" value="UniProtKB-KW"/>
</dbReference>
<dbReference type="NCBIfam" id="NF040568">
    <property type="entry name" value="SCO2525_fam"/>
    <property type="match status" value="1"/>
</dbReference>
<organism evidence="4 5">
    <name type="scientific">Kibdelosporangium aridum</name>
    <dbReference type="NCBI Taxonomy" id="2030"/>
    <lineage>
        <taxon>Bacteria</taxon>
        <taxon>Bacillati</taxon>
        <taxon>Actinomycetota</taxon>
        <taxon>Actinomycetes</taxon>
        <taxon>Pseudonocardiales</taxon>
        <taxon>Pseudonocardiaceae</taxon>
        <taxon>Kibdelosporangium</taxon>
    </lineage>
</organism>
<keyword evidence="3" id="KW-0949">S-adenosyl-L-methionine</keyword>
<dbReference type="SUPFAM" id="SSF53335">
    <property type="entry name" value="S-adenosyl-L-methionine-dependent methyltransferases"/>
    <property type="match status" value="1"/>
</dbReference>
<name>A0A428Z9R8_KIBAR</name>
<dbReference type="GO" id="GO:0032259">
    <property type="term" value="P:methylation"/>
    <property type="evidence" value="ECO:0007669"/>
    <property type="project" value="UniProtKB-KW"/>
</dbReference>
<dbReference type="InterPro" id="IPR029063">
    <property type="entry name" value="SAM-dependent_MTases_sf"/>
</dbReference>